<comment type="caution">
    <text evidence="6">The sequence shown here is derived from an EMBL/GenBank/DDBJ whole genome shotgun (WGS) entry which is preliminary data.</text>
</comment>
<evidence type="ECO:0000313" key="6">
    <source>
        <dbReference type="EMBL" id="KKA20365.1"/>
    </source>
</evidence>
<dbReference type="SUPFAM" id="SSF48403">
    <property type="entry name" value="Ankyrin repeat"/>
    <property type="match status" value="1"/>
</dbReference>
<evidence type="ECO:0000256" key="1">
    <source>
        <dbReference type="ARBA" id="ARBA00022737"/>
    </source>
</evidence>
<dbReference type="InterPro" id="IPR054471">
    <property type="entry name" value="GPIID_WHD"/>
</dbReference>
<evidence type="ECO:0000313" key="7">
    <source>
        <dbReference type="Proteomes" id="UP000053958"/>
    </source>
</evidence>
<dbReference type="EMBL" id="LASV01000266">
    <property type="protein sequence ID" value="KKA20365.1"/>
    <property type="molecule type" value="Genomic_DNA"/>
</dbReference>
<gene>
    <name evidence="6" type="ORF">T310_5620</name>
</gene>
<dbReference type="Proteomes" id="UP000053958">
    <property type="component" value="Unassembled WGS sequence"/>
</dbReference>
<feature type="coiled-coil region" evidence="3">
    <location>
        <begin position="224"/>
        <end position="251"/>
    </location>
</feature>
<proteinExistence type="predicted"/>
<dbReference type="RefSeq" id="XP_013326977.1">
    <property type="nucleotide sequence ID" value="XM_013471523.1"/>
</dbReference>
<reference evidence="6 7" key="1">
    <citation type="submission" date="2015-04" db="EMBL/GenBank/DDBJ databases">
        <authorList>
            <person name="Heijne W.H."/>
            <person name="Fedorova N.D."/>
            <person name="Nierman W.C."/>
            <person name="Vollebregt A.W."/>
            <person name="Zhao Z."/>
            <person name="Wu L."/>
            <person name="Kumar M."/>
            <person name="Stam H."/>
            <person name="van den Berg M.A."/>
            <person name="Pel H.J."/>
        </authorList>
    </citation>
    <scope>NUCLEOTIDE SEQUENCE [LARGE SCALE GENOMIC DNA]</scope>
    <source>
        <strain evidence="6 7">CBS 393.64</strain>
    </source>
</reference>
<accession>A0A0F4YQJ9</accession>
<keyword evidence="1" id="KW-0677">Repeat</keyword>
<evidence type="ECO:0000256" key="3">
    <source>
        <dbReference type="SAM" id="Coils"/>
    </source>
</evidence>
<keyword evidence="2" id="KW-0040">ANK repeat</keyword>
<name>A0A0F4YQJ9_RASE3</name>
<dbReference type="InterPro" id="IPR027417">
    <property type="entry name" value="P-loop_NTPase"/>
</dbReference>
<keyword evidence="3" id="KW-0175">Coiled coil</keyword>
<evidence type="ECO:0000256" key="2">
    <source>
        <dbReference type="PROSITE-ProRule" id="PRU00023"/>
    </source>
</evidence>
<feature type="repeat" description="ANK" evidence="2">
    <location>
        <begin position="410"/>
        <end position="442"/>
    </location>
</feature>
<feature type="repeat" description="ANK" evidence="2">
    <location>
        <begin position="377"/>
        <end position="409"/>
    </location>
</feature>
<feature type="repeat" description="ANK" evidence="2">
    <location>
        <begin position="446"/>
        <end position="479"/>
    </location>
</feature>
<dbReference type="Pfam" id="PF12796">
    <property type="entry name" value="Ank_2"/>
    <property type="match status" value="1"/>
</dbReference>
<dbReference type="PANTHER" id="PTHR10039:SF15">
    <property type="entry name" value="NACHT DOMAIN-CONTAINING PROTEIN"/>
    <property type="match status" value="1"/>
</dbReference>
<dbReference type="PROSITE" id="PS50297">
    <property type="entry name" value="ANK_REP_REGION"/>
    <property type="match status" value="2"/>
</dbReference>
<dbReference type="OrthoDB" id="4221929at2759"/>
<dbReference type="SMART" id="SM00248">
    <property type="entry name" value="ANK"/>
    <property type="match status" value="4"/>
</dbReference>
<sequence>MSSIVVDHLTTKFPNNDVSIEYIYCNYQPRKEQKLEDILLSLLKKLAQGQPTISPDIKSLYERHQTRGNRPQLDEITKTLHSTARKYSRVFAIIDALDEYHNTNNQGTDELISELFRFQEQAQNINLFLTSRPIPQIMSKFERCTSKEIRAQDDDILSYINGQIPKLLPLNGVKKPEVQDTIRKKIMKAADGMFLLARLHMDSLRSQLTVGHIKRVLQNLPQGQQRLGETYKKAMDRIEAQEEANRTLAKRLLSWLTYARTALSPDAVAHALAVDWGMVEMDDDFNDFIPDVETLGSICAGLVIVDKHSNPIRLVHYTTQEFLKSQLPNAERKIAVTSSMEESLILNFLESEAKVSVCVQAGIALKNDLFYDYLEQTKMTGIHLAAYFGLDNIIRELIKKGYSPDLEDILGQTPLSLAAKNGHEAVVKLLLATDSVKSDPDSKDNNGRTPLSYAAEYGHKAVVNLLLATDGVNPESTDDYYRTPLSWAKLFRHEAVVELLLANSGGELSCREIAPNRLTH</sequence>
<dbReference type="PANTHER" id="PTHR10039">
    <property type="entry name" value="AMELOGENIN"/>
    <property type="match status" value="1"/>
</dbReference>
<feature type="domain" description="Nephrocystin 3-like N-terminal" evidence="5">
    <location>
        <begin position="1"/>
        <end position="132"/>
    </location>
</feature>
<dbReference type="InterPro" id="IPR056884">
    <property type="entry name" value="NPHP3-like_N"/>
</dbReference>
<protein>
    <submittedName>
        <fullName evidence="6">Uncharacterized protein</fullName>
    </submittedName>
</protein>
<evidence type="ECO:0000259" key="4">
    <source>
        <dbReference type="Pfam" id="PF22939"/>
    </source>
</evidence>
<dbReference type="PROSITE" id="PS50088">
    <property type="entry name" value="ANK_REPEAT"/>
    <property type="match status" value="3"/>
</dbReference>
<organism evidence="6 7">
    <name type="scientific">Rasamsonia emersonii (strain ATCC 16479 / CBS 393.64 / IMI 116815)</name>
    <dbReference type="NCBI Taxonomy" id="1408163"/>
    <lineage>
        <taxon>Eukaryota</taxon>
        <taxon>Fungi</taxon>
        <taxon>Dikarya</taxon>
        <taxon>Ascomycota</taxon>
        <taxon>Pezizomycotina</taxon>
        <taxon>Eurotiomycetes</taxon>
        <taxon>Eurotiomycetidae</taxon>
        <taxon>Eurotiales</taxon>
        <taxon>Trichocomaceae</taxon>
        <taxon>Rasamsonia</taxon>
    </lineage>
</organism>
<dbReference type="STRING" id="1408163.A0A0F4YQJ9"/>
<dbReference type="InterPro" id="IPR002110">
    <property type="entry name" value="Ankyrin_rpt"/>
</dbReference>
<dbReference type="Pfam" id="PF22939">
    <property type="entry name" value="WHD_GPIID"/>
    <property type="match status" value="1"/>
</dbReference>
<feature type="domain" description="GPI inositol-deacylase winged helix" evidence="4">
    <location>
        <begin position="244"/>
        <end position="330"/>
    </location>
</feature>
<dbReference type="Gene3D" id="3.40.50.300">
    <property type="entry name" value="P-loop containing nucleotide triphosphate hydrolases"/>
    <property type="match status" value="1"/>
</dbReference>
<dbReference type="Gene3D" id="1.25.40.20">
    <property type="entry name" value="Ankyrin repeat-containing domain"/>
    <property type="match status" value="1"/>
</dbReference>
<evidence type="ECO:0000259" key="5">
    <source>
        <dbReference type="Pfam" id="PF24883"/>
    </source>
</evidence>
<keyword evidence="7" id="KW-1185">Reference proteome</keyword>
<dbReference type="InterPro" id="IPR036770">
    <property type="entry name" value="Ankyrin_rpt-contain_sf"/>
</dbReference>
<dbReference type="AlphaFoldDB" id="A0A0F4YQJ9"/>
<dbReference type="GeneID" id="25317960"/>
<dbReference type="Pfam" id="PF24883">
    <property type="entry name" value="NPHP3_N"/>
    <property type="match status" value="1"/>
</dbReference>